<dbReference type="EMBL" id="SNYN01000004">
    <property type="protein sequence ID" value="TDQ53354.1"/>
    <property type="molecule type" value="Genomic_DNA"/>
</dbReference>
<dbReference type="Proteomes" id="UP000295281">
    <property type="component" value="Unassembled WGS sequence"/>
</dbReference>
<reference evidence="1 2" key="1">
    <citation type="submission" date="2019-03" db="EMBL/GenBank/DDBJ databases">
        <title>Genomic Encyclopedia of Type Strains, Phase IV (KMG-IV): sequencing the most valuable type-strain genomes for metagenomic binning, comparative biology and taxonomic classification.</title>
        <authorList>
            <person name="Goeker M."/>
        </authorList>
    </citation>
    <scope>NUCLEOTIDE SEQUENCE [LARGE SCALE GENOMIC DNA]</scope>
    <source>
        <strain evidence="1 2">DSM 46770</strain>
    </source>
</reference>
<gene>
    <name evidence="1" type="ORF">EV190_104143</name>
</gene>
<dbReference type="InterPro" id="IPR036890">
    <property type="entry name" value="HATPase_C_sf"/>
</dbReference>
<dbReference type="RefSeq" id="WP_133740875.1">
    <property type="nucleotide sequence ID" value="NZ_SNYN01000004.1"/>
</dbReference>
<organism evidence="1 2">
    <name type="scientific">Actinorugispora endophytica</name>
    <dbReference type="NCBI Taxonomy" id="1605990"/>
    <lineage>
        <taxon>Bacteria</taxon>
        <taxon>Bacillati</taxon>
        <taxon>Actinomycetota</taxon>
        <taxon>Actinomycetes</taxon>
        <taxon>Streptosporangiales</taxon>
        <taxon>Nocardiopsidaceae</taxon>
        <taxon>Actinorugispora</taxon>
    </lineage>
</organism>
<proteinExistence type="predicted"/>
<keyword evidence="2" id="KW-1185">Reference proteome</keyword>
<dbReference type="AlphaFoldDB" id="A0A4R6V091"/>
<evidence type="ECO:0000313" key="1">
    <source>
        <dbReference type="EMBL" id="TDQ53354.1"/>
    </source>
</evidence>
<dbReference type="Gene3D" id="3.30.565.10">
    <property type="entry name" value="Histidine kinase-like ATPase, C-terminal domain"/>
    <property type="match status" value="1"/>
</dbReference>
<protein>
    <recommendedName>
        <fullName evidence="3">Anti-sigma regulatory factor (Ser/Thr protein kinase)</fullName>
    </recommendedName>
</protein>
<name>A0A4R6V091_9ACTN</name>
<evidence type="ECO:0000313" key="2">
    <source>
        <dbReference type="Proteomes" id="UP000295281"/>
    </source>
</evidence>
<sequence length="143" mass="15046">MDRVITVGATGAAPQAVRAVVRRVLTGHRRHDEALLVASELAASAVRAAGGEITVRIVGPEPIRIEVTDQRGGCPRPFNTRIERDAVDPLGLVSLLASVGSHRYANGDCVTWAVLGPAVPVPTRLSLSRPCLKDTSCCVCSCP</sequence>
<comment type="caution">
    <text evidence="1">The sequence shown here is derived from an EMBL/GenBank/DDBJ whole genome shotgun (WGS) entry which is preliminary data.</text>
</comment>
<evidence type="ECO:0008006" key="3">
    <source>
        <dbReference type="Google" id="ProtNLM"/>
    </source>
</evidence>
<accession>A0A4R6V091</accession>